<dbReference type="PIRSF" id="PIRSF001399">
    <property type="entry name" value="DHquinase_II"/>
    <property type="match status" value="1"/>
</dbReference>
<dbReference type="Proteomes" id="UP000729733">
    <property type="component" value="Unassembled WGS sequence"/>
</dbReference>
<comment type="pathway">
    <text evidence="2 7">Metabolic intermediate biosynthesis; chorismate biosynthesis; chorismate from D-erythrose 4-phosphate and phosphoenolpyruvate: step 3/7.</text>
</comment>
<keyword evidence="7" id="KW-0057">Aromatic amino acid biosynthesis</keyword>
<accession>A0A964BNB4</accession>
<evidence type="ECO:0000256" key="9">
    <source>
        <dbReference type="PIRSR" id="PIRSR001399-2"/>
    </source>
</evidence>
<dbReference type="PANTHER" id="PTHR21272">
    <property type="entry name" value="CATABOLIC 3-DEHYDROQUINASE"/>
    <property type="match status" value="1"/>
</dbReference>
<comment type="caution">
    <text evidence="11">The sequence shown here is derived from an EMBL/GenBank/DDBJ whole genome shotgun (WGS) entry which is preliminary data.</text>
</comment>
<dbReference type="GO" id="GO:0003855">
    <property type="term" value="F:3-dehydroquinate dehydratase activity"/>
    <property type="evidence" value="ECO:0007669"/>
    <property type="project" value="UniProtKB-UniRule"/>
</dbReference>
<dbReference type="CDD" id="cd00466">
    <property type="entry name" value="DHQase_II"/>
    <property type="match status" value="1"/>
</dbReference>
<dbReference type="PANTHER" id="PTHR21272:SF3">
    <property type="entry name" value="CATABOLIC 3-DEHYDROQUINASE"/>
    <property type="match status" value="1"/>
</dbReference>
<dbReference type="AlphaFoldDB" id="A0A964BNB4"/>
<dbReference type="EC" id="4.2.1.10" evidence="5 7"/>
<dbReference type="EMBL" id="JADWDC010000001">
    <property type="protein sequence ID" value="MCC0175493.1"/>
    <property type="molecule type" value="Genomic_DNA"/>
</dbReference>
<dbReference type="RefSeq" id="WP_229638491.1">
    <property type="nucleotide sequence ID" value="NZ_JADWDC010000001.1"/>
</dbReference>
<reference evidence="11" key="1">
    <citation type="journal article" date="2021" name="Antonie Van Leeuwenhoek">
        <title>Draft genome and description of Waterburya agarophytonicola gen. nov. sp. nov. (Pleurocapsales, Cyanobacteria): a seaweed symbiont.</title>
        <authorList>
            <person name="Bonthond G."/>
            <person name="Shalygin S."/>
            <person name="Bayer T."/>
            <person name="Weinberger F."/>
        </authorList>
    </citation>
    <scope>NUCLEOTIDE SEQUENCE</scope>
    <source>
        <strain evidence="11">KI4</strain>
    </source>
</reference>
<feature type="site" description="Transition state stabilizer" evidence="7 10">
    <location>
        <position position="20"/>
    </location>
</feature>
<dbReference type="HAMAP" id="MF_00169">
    <property type="entry name" value="AroQ"/>
    <property type="match status" value="1"/>
</dbReference>
<comment type="subunit">
    <text evidence="4 7">Homododecamer.</text>
</comment>
<evidence type="ECO:0000313" key="12">
    <source>
        <dbReference type="Proteomes" id="UP000729733"/>
    </source>
</evidence>
<dbReference type="NCBIfam" id="NF003807">
    <property type="entry name" value="PRK05395.1-4"/>
    <property type="match status" value="1"/>
</dbReference>
<feature type="active site" description="Proton acceptor" evidence="7 8">
    <location>
        <position position="25"/>
    </location>
</feature>
<comment type="catalytic activity">
    <reaction evidence="1 7">
        <text>3-dehydroquinate = 3-dehydroshikimate + H2O</text>
        <dbReference type="Rhea" id="RHEA:21096"/>
        <dbReference type="ChEBI" id="CHEBI:15377"/>
        <dbReference type="ChEBI" id="CHEBI:16630"/>
        <dbReference type="ChEBI" id="CHEBI:32364"/>
        <dbReference type="EC" id="4.2.1.10"/>
    </reaction>
</comment>
<comment type="function">
    <text evidence="7">Catalyzes a trans-dehydration via an enolate intermediate.</text>
</comment>
<feature type="binding site" evidence="7 9">
    <location>
        <position position="113"/>
    </location>
    <ligand>
        <name>substrate</name>
    </ligand>
</feature>
<sequence length="149" mass="16382">MSKVSILVLHGPNLNLLGLREPEIYGSLTLVQINKALEIDAQRLQANITCLQSNHEGVLVDAIHDAREKHQGIVINAGAYTHTSVAIRDALAAVRIPTVEVHLSNIYTREEFRHHSYIAPVVIGQISGFGGESYRLGLQGIITYLTNLH</sequence>
<dbReference type="PROSITE" id="PS01029">
    <property type="entry name" value="DEHYDROQUINASE_II"/>
    <property type="match status" value="1"/>
</dbReference>
<dbReference type="Pfam" id="PF01220">
    <property type="entry name" value="DHquinase_II"/>
    <property type="match status" value="1"/>
</dbReference>
<dbReference type="Gene3D" id="3.40.50.9100">
    <property type="entry name" value="Dehydroquinase, class II"/>
    <property type="match status" value="1"/>
</dbReference>
<feature type="binding site" evidence="7 9">
    <location>
        <position position="82"/>
    </location>
    <ligand>
        <name>substrate</name>
    </ligand>
</feature>
<evidence type="ECO:0000256" key="7">
    <source>
        <dbReference type="HAMAP-Rule" id="MF_00169"/>
    </source>
</evidence>
<evidence type="ECO:0000256" key="5">
    <source>
        <dbReference type="ARBA" id="ARBA00012060"/>
    </source>
</evidence>
<dbReference type="NCBIfam" id="NF003806">
    <property type="entry name" value="PRK05395.1-3"/>
    <property type="match status" value="1"/>
</dbReference>
<comment type="similarity">
    <text evidence="3 7">Belongs to the type-II 3-dehydroquinase family.</text>
</comment>
<evidence type="ECO:0000256" key="10">
    <source>
        <dbReference type="PIRSR" id="PIRSR001399-3"/>
    </source>
</evidence>
<feature type="binding site" evidence="7 9">
    <location>
        <position position="89"/>
    </location>
    <ligand>
        <name>substrate</name>
    </ligand>
</feature>
<dbReference type="GO" id="GO:0008652">
    <property type="term" value="P:amino acid biosynthetic process"/>
    <property type="evidence" value="ECO:0007669"/>
    <property type="project" value="UniProtKB-KW"/>
</dbReference>
<dbReference type="InterPro" id="IPR036441">
    <property type="entry name" value="DHquinase_II_sf"/>
</dbReference>
<evidence type="ECO:0000256" key="3">
    <source>
        <dbReference type="ARBA" id="ARBA00011037"/>
    </source>
</evidence>
<dbReference type="GO" id="GO:0019631">
    <property type="term" value="P:quinate catabolic process"/>
    <property type="evidence" value="ECO:0007669"/>
    <property type="project" value="TreeGrafter"/>
</dbReference>
<dbReference type="NCBIfam" id="NF003804">
    <property type="entry name" value="PRK05395.1-1"/>
    <property type="match status" value="1"/>
</dbReference>
<gene>
    <name evidence="7 11" type="primary">aroQ</name>
    <name evidence="11" type="ORF">I4641_00665</name>
</gene>
<evidence type="ECO:0000256" key="1">
    <source>
        <dbReference type="ARBA" id="ARBA00001864"/>
    </source>
</evidence>
<dbReference type="NCBIfam" id="TIGR01088">
    <property type="entry name" value="aroQ"/>
    <property type="match status" value="1"/>
</dbReference>
<keyword evidence="7" id="KW-0028">Amino-acid biosynthesis</keyword>
<proteinExistence type="inferred from homology"/>
<evidence type="ECO:0000256" key="8">
    <source>
        <dbReference type="PIRSR" id="PIRSR001399-1"/>
    </source>
</evidence>
<feature type="active site" description="Proton donor" evidence="7 8">
    <location>
        <position position="102"/>
    </location>
</feature>
<evidence type="ECO:0000313" key="11">
    <source>
        <dbReference type="EMBL" id="MCC0175493.1"/>
    </source>
</evidence>
<evidence type="ECO:0000256" key="4">
    <source>
        <dbReference type="ARBA" id="ARBA00011193"/>
    </source>
</evidence>
<dbReference type="GO" id="GO:0009073">
    <property type="term" value="P:aromatic amino acid family biosynthetic process"/>
    <property type="evidence" value="ECO:0007669"/>
    <property type="project" value="UniProtKB-KW"/>
</dbReference>
<name>A0A964BNB4_9CYAN</name>
<keyword evidence="6 7" id="KW-0456">Lyase</keyword>
<evidence type="ECO:0000256" key="2">
    <source>
        <dbReference type="ARBA" id="ARBA00004902"/>
    </source>
</evidence>
<dbReference type="NCBIfam" id="NF003805">
    <property type="entry name" value="PRK05395.1-2"/>
    <property type="match status" value="1"/>
</dbReference>
<dbReference type="GO" id="GO:0009423">
    <property type="term" value="P:chorismate biosynthetic process"/>
    <property type="evidence" value="ECO:0007669"/>
    <property type="project" value="UniProtKB-UniRule"/>
</dbReference>
<dbReference type="InterPro" id="IPR018509">
    <property type="entry name" value="DHquinase_II_CS"/>
</dbReference>
<feature type="binding site" evidence="7 9">
    <location>
        <begin position="103"/>
        <end position="104"/>
    </location>
    <ligand>
        <name>substrate</name>
    </ligand>
</feature>
<evidence type="ECO:0000256" key="6">
    <source>
        <dbReference type="ARBA" id="ARBA00023239"/>
    </source>
</evidence>
<feature type="binding site" evidence="7 9">
    <location>
        <position position="76"/>
    </location>
    <ligand>
        <name>substrate</name>
    </ligand>
</feature>
<dbReference type="SUPFAM" id="SSF52304">
    <property type="entry name" value="Type II 3-dehydroquinate dehydratase"/>
    <property type="match status" value="1"/>
</dbReference>
<dbReference type="InterPro" id="IPR001874">
    <property type="entry name" value="DHquinase_II"/>
</dbReference>
<organism evidence="11 12">
    <name type="scientific">Waterburya agarophytonicola KI4</name>
    <dbReference type="NCBI Taxonomy" id="2874699"/>
    <lineage>
        <taxon>Bacteria</taxon>
        <taxon>Bacillati</taxon>
        <taxon>Cyanobacteriota</taxon>
        <taxon>Cyanophyceae</taxon>
        <taxon>Pleurocapsales</taxon>
        <taxon>Hyellaceae</taxon>
        <taxon>Waterburya</taxon>
        <taxon>Waterburya agarophytonicola</taxon>
    </lineage>
</organism>
<keyword evidence="12" id="KW-1185">Reference proteome</keyword>
<protein>
    <recommendedName>
        <fullName evidence="5 7">3-dehydroquinate dehydratase</fullName>
        <shortName evidence="7">3-dehydroquinase</shortName>
        <ecNumber evidence="5 7">4.2.1.10</ecNumber>
    </recommendedName>
    <alternativeName>
        <fullName evidence="7">Type II DHQase</fullName>
    </alternativeName>
</protein>